<evidence type="ECO:0000313" key="14">
    <source>
        <dbReference type="Proteomes" id="UP000248706"/>
    </source>
</evidence>
<dbReference type="SUPFAM" id="SSF53244">
    <property type="entry name" value="MurD-like peptide ligases, peptide-binding domain"/>
    <property type="match status" value="1"/>
</dbReference>
<dbReference type="PANTHER" id="PTHR11136:SF0">
    <property type="entry name" value="DIHYDROFOLATE SYNTHETASE-RELATED"/>
    <property type="match status" value="1"/>
</dbReference>
<feature type="domain" description="Mur ligase C-terminal" evidence="11">
    <location>
        <begin position="332"/>
        <end position="451"/>
    </location>
</feature>
<comment type="catalytic activity">
    <reaction evidence="10">
        <text>(6S)-5,6,7,8-tetrahydrofolyl-(gamma-L-Glu)(n) + L-glutamate + ATP = (6S)-5,6,7,8-tetrahydrofolyl-(gamma-L-Glu)(n+1) + ADP + phosphate + H(+)</text>
        <dbReference type="Rhea" id="RHEA:10580"/>
        <dbReference type="Rhea" id="RHEA-COMP:14738"/>
        <dbReference type="Rhea" id="RHEA-COMP:14740"/>
        <dbReference type="ChEBI" id="CHEBI:15378"/>
        <dbReference type="ChEBI" id="CHEBI:29985"/>
        <dbReference type="ChEBI" id="CHEBI:30616"/>
        <dbReference type="ChEBI" id="CHEBI:43474"/>
        <dbReference type="ChEBI" id="CHEBI:141005"/>
        <dbReference type="ChEBI" id="CHEBI:456216"/>
        <dbReference type="EC" id="6.3.2.17"/>
    </reaction>
</comment>
<dbReference type="PANTHER" id="PTHR11136">
    <property type="entry name" value="FOLYLPOLYGLUTAMATE SYNTHASE-RELATED"/>
    <property type="match status" value="1"/>
</dbReference>
<evidence type="ECO:0000256" key="3">
    <source>
        <dbReference type="ARBA" id="ARBA00013025"/>
    </source>
</evidence>
<dbReference type="GO" id="GO:0008841">
    <property type="term" value="F:dihydrofolate synthase activity"/>
    <property type="evidence" value="ECO:0007669"/>
    <property type="project" value="TreeGrafter"/>
</dbReference>
<keyword evidence="4" id="KW-0436">Ligase</keyword>
<keyword evidence="8" id="KW-0460">Magnesium</keyword>
<evidence type="ECO:0000256" key="4">
    <source>
        <dbReference type="ARBA" id="ARBA00022598"/>
    </source>
</evidence>
<comment type="cofactor">
    <cofactor evidence="1">
        <name>Mg(2+)</name>
        <dbReference type="ChEBI" id="CHEBI:18420"/>
    </cofactor>
</comment>
<dbReference type="GO" id="GO:0005524">
    <property type="term" value="F:ATP binding"/>
    <property type="evidence" value="ECO:0007669"/>
    <property type="project" value="UniProtKB-KW"/>
</dbReference>
<dbReference type="EMBL" id="MCIF01000002">
    <property type="protein sequence ID" value="RAQ95092.1"/>
    <property type="molecule type" value="Genomic_DNA"/>
</dbReference>
<keyword evidence="7" id="KW-0067">ATP-binding</keyword>
<dbReference type="Proteomes" id="UP000248706">
    <property type="component" value="Unassembled WGS sequence"/>
</dbReference>
<dbReference type="GO" id="GO:0046872">
    <property type="term" value="F:metal ion binding"/>
    <property type="evidence" value="ECO:0007669"/>
    <property type="project" value="UniProtKB-KW"/>
</dbReference>
<keyword evidence="5" id="KW-0479">Metal-binding</keyword>
<evidence type="ECO:0000313" key="13">
    <source>
        <dbReference type="EMBL" id="RAQ95092.1"/>
    </source>
</evidence>
<evidence type="ECO:0000256" key="7">
    <source>
        <dbReference type="ARBA" id="ARBA00022840"/>
    </source>
</evidence>
<evidence type="ECO:0000256" key="9">
    <source>
        <dbReference type="ARBA" id="ARBA00030592"/>
    </source>
</evidence>
<dbReference type="NCBIfam" id="TIGR01499">
    <property type="entry name" value="folC"/>
    <property type="match status" value="1"/>
</dbReference>
<keyword evidence="14" id="KW-1185">Reference proteome</keyword>
<feature type="domain" description="Mur ligase central" evidence="12">
    <location>
        <begin position="141"/>
        <end position="304"/>
    </location>
</feature>
<evidence type="ECO:0000259" key="12">
    <source>
        <dbReference type="Pfam" id="PF08245"/>
    </source>
</evidence>
<dbReference type="GO" id="GO:0005737">
    <property type="term" value="C:cytoplasm"/>
    <property type="evidence" value="ECO:0007669"/>
    <property type="project" value="TreeGrafter"/>
</dbReference>
<organism evidence="13 14">
    <name type="scientific">Thermogemmatispora tikiterensis</name>
    <dbReference type="NCBI Taxonomy" id="1825093"/>
    <lineage>
        <taxon>Bacteria</taxon>
        <taxon>Bacillati</taxon>
        <taxon>Chloroflexota</taxon>
        <taxon>Ktedonobacteria</taxon>
        <taxon>Thermogemmatisporales</taxon>
        <taxon>Thermogemmatisporaceae</taxon>
        <taxon>Thermogemmatispora</taxon>
    </lineage>
</organism>
<reference evidence="13 14" key="1">
    <citation type="submission" date="2016-08" db="EMBL/GenBank/DDBJ databases">
        <title>Analysis of Carbohydrate Active Enzymes in Thermogemmatispora T81 Reveals Carbohydrate Degradation Ability.</title>
        <authorList>
            <person name="Tomazini A."/>
            <person name="Lal S."/>
            <person name="Stott M."/>
            <person name="Henrissat B."/>
            <person name="Polikarpov I."/>
            <person name="Sparling R."/>
            <person name="Levin D.B."/>
        </authorList>
    </citation>
    <scope>NUCLEOTIDE SEQUENCE [LARGE SCALE GENOMIC DNA]</scope>
    <source>
        <strain evidence="13 14">T81</strain>
    </source>
</reference>
<dbReference type="AlphaFoldDB" id="A0A328VGA7"/>
<evidence type="ECO:0000256" key="2">
    <source>
        <dbReference type="ARBA" id="ARBA00008276"/>
    </source>
</evidence>
<keyword evidence="6" id="KW-0547">Nucleotide-binding</keyword>
<evidence type="ECO:0000256" key="10">
    <source>
        <dbReference type="ARBA" id="ARBA00047493"/>
    </source>
</evidence>
<dbReference type="Gene3D" id="3.90.190.20">
    <property type="entry name" value="Mur ligase, C-terminal domain"/>
    <property type="match status" value="1"/>
</dbReference>
<gene>
    <name evidence="13" type="ORF">A4R35_06060</name>
</gene>
<dbReference type="FunFam" id="3.40.1190.10:FF:000011">
    <property type="entry name" value="Folylpolyglutamate synthase/dihydrofolate synthase"/>
    <property type="match status" value="1"/>
</dbReference>
<dbReference type="InterPro" id="IPR036565">
    <property type="entry name" value="Mur-like_cat_sf"/>
</dbReference>
<comment type="similarity">
    <text evidence="2">Belongs to the folylpolyglutamate synthase family.</text>
</comment>
<comment type="caution">
    <text evidence="13">The sequence shown here is derived from an EMBL/GenBank/DDBJ whole genome shotgun (WGS) entry which is preliminary data.</text>
</comment>
<dbReference type="PIRSF" id="PIRSF001563">
    <property type="entry name" value="Folylpolyglu_synth"/>
    <property type="match status" value="1"/>
</dbReference>
<proteinExistence type="inferred from homology"/>
<evidence type="ECO:0000256" key="1">
    <source>
        <dbReference type="ARBA" id="ARBA00001946"/>
    </source>
</evidence>
<accession>A0A328VGA7</accession>
<protein>
    <recommendedName>
        <fullName evidence="3">tetrahydrofolate synthase</fullName>
        <ecNumber evidence="3">6.3.2.17</ecNumber>
    </recommendedName>
    <alternativeName>
        <fullName evidence="9">Tetrahydrofolylpolyglutamate synthase</fullName>
    </alternativeName>
</protein>
<sequence length="481" mass="52644">MKGVAIEVNYQEALAYLYSLSDYERGGSYVRDRNENLPRERCLLEAVGNPHQAYSCTLIAGTKGKGSTAAIIERVLREAGLRTGLYTQPDLHTFRERIRINGQLIGEEDVARLVPELRAAVERIEREGRFGPYITFEVATALAFLYFARQGVEHAVIEVGLGGRLDATNVTMPLVSVITSIGFDHMEVLGDTLTKIATEKAGIIKPQGTVVTSAQASEALLAIAAVSERQQAELIRVGPAEGDPAQEEVRAGRLPPLRYRYALEARTPESQRFTVETPTSVYRGLELSLLGQHQLENATAAIATLEALRHKGIQWSEEALRAGLRSVYWSARLEVIGREPLVVVDGAHTAESMQRLLEALRATFQFRRLVVVLSTLRNKDVAGMVQALAGVDAVVITTVANPRSLRIEEIADQFRTHAPHVPLYHAETSRQAMDLALRLAEREDAVCAAGSLYLAGEVLRWAAARGNQQVAATIEGVDHAG</sequence>
<dbReference type="EC" id="6.3.2.17" evidence="3"/>
<dbReference type="GO" id="GO:0004326">
    <property type="term" value="F:tetrahydrofolylpolyglutamate synthase activity"/>
    <property type="evidence" value="ECO:0007669"/>
    <property type="project" value="UniProtKB-EC"/>
</dbReference>
<evidence type="ECO:0000259" key="11">
    <source>
        <dbReference type="Pfam" id="PF02875"/>
    </source>
</evidence>
<evidence type="ECO:0000256" key="5">
    <source>
        <dbReference type="ARBA" id="ARBA00022723"/>
    </source>
</evidence>
<dbReference type="Gene3D" id="3.40.1190.10">
    <property type="entry name" value="Mur-like, catalytic domain"/>
    <property type="match status" value="1"/>
</dbReference>
<evidence type="ECO:0000256" key="6">
    <source>
        <dbReference type="ARBA" id="ARBA00022741"/>
    </source>
</evidence>
<dbReference type="InterPro" id="IPR004101">
    <property type="entry name" value="Mur_ligase_C"/>
</dbReference>
<dbReference type="OrthoDB" id="9809356at2"/>
<dbReference type="InterPro" id="IPR001645">
    <property type="entry name" value="Folylpolyglutamate_synth"/>
</dbReference>
<dbReference type="InterPro" id="IPR036615">
    <property type="entry name" value="Mur_ligase_C_dom_sf"/>
</dbReference>
<dbReference type="SUPFAM" id="SSF53623">
    <property type="entry name" value="MurD-like peptide ligases, catalytic domain"/>
    <property type="match status" value="1"/>
</dbReference>
<dbReference type="Pfam" id="PF02875">
    <property type="entry name" value="Mur_ligase_C"/>
    <property type="match status" value="1"/>
</dbReference>
<dbReference type="Pfam" id="PF08245">
    <property type="entry name" value="Mur_ligase_M"/>
    <property type="match status" value="1"/>
</dbReference>
<evidence type="ECO:0000256" key="8">
    <source>
        <dbReference type="ARBA" id="ARBA00022842"/>
    </source>
</evidence>
<dbReference type="InterPro" id="IPR013221">
    <property type="entry name" value="Mur_ligase_cen"/>
</dbReference>
<name>A0A328VGA7_9CHLR</name>